<dbReference type="OrthoDB" id="6359816at2759"/>
<dbReference type="SMART" id="SM00225">
    <property type="entry name" value="BTB"/>
    <property type="match status" value="1"/>
</dbReference>
<name>A0A4Y2JG63_ARAVE</name>
<evidence type="ECO:0000313" key="4">
    <source>
        <dbReference type="Proteomes" id="UP000499080"/>
    </source>
</evidence>
<evidence type="ECO:0000313" key="3">
    <source>
        <dbReference type="EMBL" id="GBM88116.1"/>
    </source>
</evidence>
<dbReference type="PANTHER" id="PTHR24413">
    <property type="entry name" value="SPECKLE-TYPE POZ PROTEIN"/>
    <property type="match status" value="1"/>
</dbReference>
<dbReference type="PROSITE" id="PS50097">
    <property type="entry name" value="BTB"/>
    <property type="match status" value="1"/>
</dbReference>
<dbReference type="CDD" id="cd18186">
    <property type="entry name" value="BTB_POZ_ZBTB_KLHL-like"/>
    <property type="match status" value="1"/>
</dbReference>
<dbReference type="InterPro" id="IPR002083">
    <property type="entry name" value="MATH/TRAF_dom"/>
</dbReference>
<proteinExistence type="predicted"/>
<dbReference type="Pfam" id="PF22486">
    <property type="entry name" value="MATH_2"/>
    <property type="match status" value="1"/>
</dbReference>
<comment type="caution">
    <text evidence="3">The sequence shown here is derived from an EMBL/GenBank/DDBJ whole genome shotgun (WGS) entry which is preliminary data.</text>
</comment>
<dbReference type="InterPro" id="IPR000210">
    <property type="entry name" value="BTB/POZ_dom"/>
</dbReference>
<dbReference type="CDD" id="cd00121">
    <property type="entry name" value="MATH"/>
    <property type="match status" value="1"/>
</dbReference>
<dbReference type="PROSITE" id="PS50144">
    <property type="entry name" value="MATH"/>
    <property type="match status" value="1"/>
</dbReference>
<dbReference type="Gene3D" id="3.30.710.10">
    <property type="entry name" value="Potassium Channel Kv1.1, Chain A"/>
    <property type="match status" value="1"/>
</dbReference>
<feature type="domain" description="MATH" evidence="2">
    <location>
        <begin position="11"/>
        <end position="145"/>
    </location>
</feature>
<dbReference type="GO" id="GO:0030163">
    <property type="term" value="P:protein catabolic process"/>
    <property type="evidence" value="ECO:0007669"/>
    <property type="project" value="UniProtKB-ARBA"/>
</dbReference>
<keyword evidence="4" id="KW-1185">Reference proteome</keyword>
<dbReference type="SUPFAM" id="SSF54695">
    <property type="entry name" value="POZ domain"/>
    <property type="match status" value="1"/>
</dbReference>
<dbReference type="SUPFAM" id="SSF49599">
    <property type="entry name" value="TRAF domain-like"/>
    <property type="match status" value="1"/>
</dbReference>
<reference evidence="3 4" key="1">
    <citation type="journal article" date="2019" name="Sci. Rep.">
        <title>Orb-weaving spider Araneus ventricosus genome elucidates the spidroin gene catalogue.</title>
        <authorList>
            <person name="Kono N."/>
            <person name="Nakamura H."/>
            <person name="Ohtoshi R."/>
            <person name="Moran D.A.P."/>
            <person name="Shinohara A."/>
            <person name="Yoshida Y."/>
            <person name="Fujiwara M."/>
            <person name="Mori M."/>
            <person name="Tomita M."/>
            <person name="Arakawa K."/>
        </authorList>
    </citation>
    <scope>NUCLEOTIDE SEQUENCE [LARGE SCALE GENOMIC DNA]</scope>
</reference>
<dbReference type="AlphaFoldDB" id="A0A4Y2JG63"/>
<dbReference type="Gene3D" id="1.25.40.420">
    <property type="match status" value="1"/>
</dbReference>
<gene>
    <name evidence="3" type="primary">spop_33</name>
    <name evidence="3" type="ORF">AVEN_87493_1</name>
</gene>
<sequence>MATKTRGETSGCTFQWKIENITHCWLKKGETVDSPRFIADALEGTKWFLQLCPSGNNDGNYCGFYLSREKDCVGPDNFEVNYQLAILDKDGSILTERIVSKHNYMKFSEWGSEWEFPKYEEREKIFVTQREAFLPEDTLTVQCTIWNTEVKPVKPQQLYARTVFKVKRKNFMWRIDEFSTLISGLKNKIKDRLIEFDLVFNEGLDFEKKLVLNINSFDDSIKYFSLKASTVNSEGKKENCGNHEYFAGDLKRGVLGTLLFTKQLMENESLYLPNDVLSLDCEYAYSNGTVSYEQCGCGIISLKSTNTVVESGNEHNIGKEKSRIVPVMANDLKSMYTDRIFSDTELRTSTQTFSAHKNILSARSPVFRKMFSNDMKEKNSGHVDITDLEDDTLHRMLLYIYTDTLDDMQFDNACKLYVAADKYEMLTLRSSCSSFLKDNLSPAKACDVLALADGHQDDDLKSDVQDFILKHDKEVFGSLEWKHFMTTNIQLAADIMFRFTQCKIHEP</sequence>
<evidence type="ECO:0000259" key="2">
    <source>
        <dbReference type="PROSITE" id="PS50144"/>
    </source>
</evidence>
<organism evidence="3 4">
    <name type="scientific">Araneus ventricosus</name>
    <name type="common">Orbweaver spider</name>
    <name type="synonym">Epeira ventricosa</name>
    <dbReference type="NCBI Taxonomy" id="182803"/>
    <lineage>
        <taxon>Eukaryota</taxon>
        <taxon>Metazoa</taxon>
        <taxon>Ecdysozoa</taxon>
        <taxon>Arthropoda</taxon>
        <taxon>Chelicerata</taxon>
        <taxon>Arachnida</taxon>
        <taxon>Araneae</taxon>
        <taxon>Araneomorphae</taxon>
        <taxon>Entelegynae</taxon>
        <taxon>Araneoidea</taxon>
        <taxon>Araneidae</taxon>
        <taxon>Araneus</taxon>
    </lineage>
</organism>
<dbReference type="InterPro" id="IPR008974">
    <property type="entry name" value="TRAF-like"/>
</dbReference>
<accession>A0A4Y2JG63</accession>
<dbReference type="Pfam" id="PF00651">
    <property type="entry name" value="BTB"/>
    <property type="match status" value="1"/>
</dbReference>
<dbReference type="Gene3D" id="2.60.210.10">
    <property type="entry name" value="Apoptosis, Tumor Necrosis Factor Receptor Associated Protein 2, Chain A"/>
    <property type="match status" value="1"/>
</dbReference>
<feature type="domain" description="BTB" evidence="1">
    <location>
        <begin position="342"/>
        <end position="409"/>
    </location>
</feature>
<protein>
    <submittedName>
        <fullName evidence="3">Speckle-type POZ protein</fullName>
    </submittedName>
</protein>
<dbReference type="Proteomes" id="UP000499080">
    <property type="component" value="Unassembled WGS sequence"/>
</dbReference>
<dbReference type="EMBL" id="BGPR01003436">
    <property type="protein sequence ID" value="GBM88116.1"/>
    <property type="molecule type" value="Genomic_DNA"/>
</dbReference>
<evidence type="ECO:0000259" key="1">
    <source>
        <dbReference type="PROSITE" id="PS50097"/>
    </source>
</evidence>
<dbReference type="InterPro" id="IPR011333">
    <property type="entry name" value="SKP1/BTB/POZ_sf"/>
</dbReference>